<evidence type="ECO:0000313" key="2">
    <source>
        <dbReference type="EMBL" id="KAJ7646165.1"/>
    </source>
</evidence>
<name>A0AAD7FVQ4_MYCRO</name>
<reference evidence="2" key="1">
    <citation type="submission" date="2023-03" db="EMBL/GenBank/DDBJ databases">
        <title>Massive genome expansion in bonnet fungi (Mycena s.s.) driven by repeated elements and novel gene families across ecological guilds.</title>
        <authorList>
            <consortium name="Lawrence Berkeley National Laboratory"/>
            <person name="Harder C.B."/>
            <person name="Miyauchi S."/>
            <person name="Viragh M."/>
            <person name="Kuo A."/>
            <person name="Thoen E."/>
            <person name="Andreopoulos B."/>
            <person name="Lu D."/>
            <person name="Skrede I."/>
            <person name="Drula E."/>
            <person name="Henrissat B."/>
            <person name="Morin E."/>
            <person name="Kohler A."/>
            <person name="Barry K."/>
            <person name="LaButti K."/>
            <person name="Morin E."/>
            <person name="Salamov A."/>
            <person name="Lipzen A."/>
            <person name="Mereny Z."/>
            <person name="Hegedus B."/>
            <person name="Baldrian P."/>
            <person name="Stursova M."/>
            <person name="Weitz H."/>
            <person name="Taylor A."/>
            <person name="Grigoriev I.V."/>
            <person name="Nagy L.G."/>
            <person name="Martin F."/>
            <person name="Kauserud H."/>
        </authorList>
    </citation>
    <scope>NUCLEOTIDE SEQUENCE</scope>
    <source>
        <strain evidence="2">CBHHK067</strain>
    </source>
</reference>
<evidence type="ECO:0000256" key="1">
    <source>
        <dbReference type="SAM" id="MobiDB-lite"/>
    </source>
</evidence>
<feature type="region of interest" description="Disordered" evidence="1">
    <location>
        <begin position="1"/>
        <end position="33"/>
    </location>
</feature>
<organism evidence="2 3">
    <name type="scientific">Mycena rosella</name>
    <name type="common">Pink bonnet</name>
    <name type="synonym">Agaricus rosellus</name>
    <dbReference type="NCBI Taxonomy" id="1033263"/>
    <lineage>
        <taxon>Eukaryota</taxon>
        <taxon>Fungi</taxon>
        <taxon>Dikarya</taxon>
        <taxon>Basidiomycota</taxon>
        <taxon>Agaricomycotina</taxon>
        <taxon>Agaricomycetes</taxon>
        <taxon>Agaricomycetidae</taxon>
        <taxon>Agaricales</taxon>
        <taxon>Marasmiineae</taxon>
        <taxon>Mycenaceae</taxon>
        <taxon>Mycena</taxon>
    </lineage>
</organism>
<comment type="caution">
    <text evidence="2">The sequence shown here is derived from an EMBL/GenBank/DDBJ whole genome shotgun (WGS) entry which is preliminary data.</text>
</comment>
<accession>A0AAD7FVQ4</accession>
<protein>
    <submittedName>
        <fullName evidence="2">Uncharacterized protein</fullName>
    </submittedName>
</protein>
<proteinExistence type="predicted"/>
<gene>
    <name evidence="2" type="ORF">B0H17DRAFT_1148191</name>
</gene>
<dbReference type="AlphaFoldDB" id="A0AAD7FVQ4"/>
<keyword evidence="3" id="KW-1185">Reference proteome</keyword>
<dbReference type="Proteomes" id="UP001221757">
    <property type="component" value="Unassembled WGS sequence"/>
</dbReference>
<sequence>MARHSMASARNVPMHNSSCALSPTAKDSDKENEEDLADTFANVSQGISPDFLLILRWLLWAAASTYGGQQDFDVMVKAALSTYMLPLNFSEAAFWNPTAVFCGCFGLQLLYTHDSSRFPNSAGTSHKIDYHGTEIEIASRSEIDSHGVSETETEDLECSKTCCMQRV</sequence>
<dbReference type="EMBL" id="JARKIE010000387">
    <property type="protein sequence ID" value="KAJ7646165.1"/>
    <property type="molecule type" value="Genomic_DNA"/>
</dbReference>
<evidence type="ECO:0000313" key="3">
    <source>
        <dbReference type="Proteomes" id="UP001221757"/>
    </source>
</evidence>